<evidence type="ECO:0000313" key="2">
    <source>
        <dbReference type="Proteomes" id="UP000291084"/>
    </source>
</evidence>
<keyword evidence="2" id="KW-1185">Reference proteome</keyword>
<proteinExistence type="predicted"/>
<reference evidence="1 2" key="1">
    <citation type="journal article" date="2015" name="Sci. Rep.">
        <title>The power of single molecule real-time sequencing technology in the de novo assembly of a eukaryotic genome.</title>
        <authorList>
            <person name="Sakai H."/>
            <person name="Naito K."/>
            <person name="Ogiso-Tanaka E."/>
            <person name="Takahashi Y."/>
            <person name="Iseki K."/>
            <person name="Muto C."/>
            <person name="Satou K."/>
            <person name="Teruya K."/>
            <person name="Shiroma A."/>
            <person name="Shimoji M."/>
            <person name="Hirano T."/>
            <person name="Itoh T."/>
            <person name="Kaga A."/>
            <person name="Tomooka N."/>
        </authorList>
    </citation>
    <scope>NUCLEOTIDE SEQUENCE [LARGE SCALE GENOMIC DNA]</scope>
    <source>
        <strain evidence="2">cv. Shumari</strain>
    </source>
</reference>
<evidence type="ECO:0000313" key="1">
    <source>
        <dbReference type="EMBL" id="BAU02061.1"/>
    </source>
</evidence>
<accession>A0A0S3TB42</accession>
<name>A0A0S3TB42_PHAAN</name>
<dbReference type="AlphaFoldDB" id="A0A0S3TB42"/>
<dbReference type="EMBL" id="AP015044">
    <property type="protein sequence ID" value="BAU02061.1"/>
    <property type="molecule type" value="Genomic_DNA"/>
</dbReference>
<sequence length="117" mass="13043">MSDNLNIEESKQEYTAKKKNCDSVFSLSPVRCPLDDDILDSVLGLNSSSKFSYDDVFAPAAFDDLLDGIGKSKPSEKEERGVADFDPLDPWIRQRVFFSVSPFPPLNLISPLSIQIL</sequence>
<gene>
    <name evidence="1" type="primary">Vigan.11G147900</name>
    <name evidence="1" type="ORF">VIGAN_11147900</name>
</gene>
<dbReference type="Proteomes" id="UP000291084">
    <property type="component" value="Chromosome 11"/>
</dbReference>
<organism evidence="1 2">
    <name type="scientific">Vigna angularis var. angularis</name>
    <dbReference type="NCBI Taxonomy" id="157739"/>
    <lineage>
        <taxon>Eukaryota</taxon>
        <taxon>Viridiplantae</taxon>
        <taxon>Streptophyta</taxon>
        <taxon>Embryophyta</taxon>
        <taxon>Tracheophyta</taxon>
        <taxon>Spermatophyta</taxon>
        <taxon>Magnoliopsida</taxon>
        <taxon>eudicotyledons</taxon>
        <taxon>Gunneridae</taxon>
        <taxon>Pentapetalae</taxon>
        <taxon>rosids</taxon>
        <taxon>fabids</taxon>
        <taxon>Fabales</taxon>
        <taxon>Fabaceae</taxon>
        <taxon>Papilionoideae</taxon>
        <taxon>50 kb inversion clade</taxon>
        <taxon>NPAAA clade</taxon>
        <taxon>indigoferoid/millettioid clade</taxon>
        <taxon>Phaseoleae</taxon>
        <taxon>Vigna</taxon>
    </lineage>
</organism>
<protein>
    <submittedName>
        <fullName evidence="1">Uncharacterized protein</fullName>
    </submittedName>
</protein>